<evidence type="ECO:0000313" key="2">
    <source>
        <dbReference type="Proteomes" id="UP000481153"/>
    </source>
</evidence>
<dbReference type="GO" id="GO:0016791">
    <property type="term" value="F:phosphatase activity"/>
    <property type="evidence" value="ECO:0007669"/>
    <property type="project" value="TreeGrafter"/>
</dbReference>
<dbReference type="Proteomes" id="UP000481153">
    <property type="component" value="Unassembled WGS sequence"/>
</dbReference>
<dbReference type="Gene3D" id="3.30.1240.10">
    <property type="match status" value="1"/>
</dbReference>
<dbReference type="GO" id="GO:0000287">
    <property type="term" value="F:magnesium ion binding"/>
    <property type="evidence" value="ECO:0007669"/>
    <property type="project" value="TreeGrafter"/>
</dbReference>
<reference evidence="1 2" key="1">
    <citation type="submission" date="2019-07" db="EMBL/GenBank/DDBJ databases">
        <title>Genomics analysis of Aphanomyces spp. identifies a new class of oomycete effector associated with host adaptation.</title>
        <authorList>
            <person name="Gaulin E."/>
        </authorList>
    </citation>
    <scope>NUCLEOTIDE SEQUENCE [LARGE SCALE GENOMIC DNA]</scope>
    <source>
        <strain evidence="1 2">ATCC 201684</strain>
    </source>
</reference>
<dbReference type="InterPro" id="IPR006379">
    <property type="entry name" value="HAD-SF_hydro_IIB"/>
</dbReference>
<sequence length="278" mass="29918">MRFRLVAFDLDGTLLDAANRVSARTVAAIKRVAATGATISLCSGRSMACMMDAQAQLGLPCVILSCNGAAAFDAASRPLYVDTMSREIVQTVLNTAERMERCVNLYDEVRGIIHARPTHSSHHELIDRYGTRTGGKYNIVEAYDLNAVAPCQVAVLGDDPAEIHSTLESVLPHHDVQVNSYSYFVECIPREINKGIGLQRLAKHLDIPLAATVAFGDGANDLEFVQTAGFGIAMQNAIDQVKQVAKKVTASCHDADGVAIELEEMLSQGLFGPSQTNA</sequence>
<name>A0A6G0WFP2_9STRA</name>
<dbReference type="GO" id="GO:0005829">
    <property type="term" value="C:cytosol"/>
    <property type="evidence" value="ECO:0007669"/>
    <property type="project" value="TreeGrafter"/>
</dbReference>
<dbReference type="SUPFAM" id="SSF56784">
    <property type="entry name" value="HAD-like"/>
    <property type="match status" value="1"/>
</dbReference>
<gene>
    <name evidence="1" type="ORF">Ae201684_016190</name>
</gene>
<dbReference type="NCBIfam" id="TIGR01484">
    <property type="entry name" value="HAD-SF-IIB"/>
    <property type="match status" value="1"/>
</dbReference>
<dbReference type="Pfam" id="PF08282">
    <property type="entry name" value="Hydrolase_3"/>
    <property type="match status" value="1"/>
</dbReference>
<dbReference type="InterPro" id="IPR000150">
    <property type="entry name" value="Cof"/>
</dbReference>
<dbReference type="PANTHER" id="PTHR10000">
    <property type="entry name" value="PHOSPHOSERINE PHOSPHATASE"/>
    <property type="match status" value="1"/>
</dbReference>
<accession>A0A6G0WFP2</accession>
<dbReference type="VEuPathDB" id="FungiDB:AeMF1_014684"/>
<dbReference type="Gene3D" id="3.40.50.1000">
    <property type="entry name" value="HAD superfamily/HAD-like"/>
    <property type="match status" value="1"/>
</dbReference>
<dbReference type="InterPro" id="IPR036412">
    <property type="entry name" value="HAD-like_sf"/>
</dbReference>
<dbReference type="CDD" id="cd07516">
    <property type="entry name" value="HAD_Pase"/>
    <property type="match status" value="1"/>
</dbReference>
<dbReference type="NCBIfam" id="TIGR00099">
    <property type="entry name" value="Cof-subfamily"/>
    <property type="match status" value="1"/>
</dbReference>
<proteinExistence type="predicted"/>
<dbReference type="PANTHER" id="PTHR10000:SF8">
    <property type="entry name" value="HAD SUPERFAMILY HYDROLASE-LIKE, TYPE 3"/>
    <property type="match status" value="1"/>
</dbReference>
<comment type="caution">
    <text evidence="1">The sequence shown here is derived from an EMBL/GenBank/DDBJ whole genome shotgun (WGS) entry which is preliminary data.</text>
</comment>
<protein>
    <recommendedName>
        <fullName evidence="3">Haloacid dehalogenase-like hydrolase</fullName>
    </recommendedName>
</protein>
<dbReference type="InterPro" id="IPR023214">
    <property type="entry name" value="HAD_sf"/>
</dbReference>
<dbReference type="SFLD" id="SFLDS00003">
    <property type="entry name" value="Haloacid_Dehalogenase"/>
    <property type="match status" value="1"/>
</dbReference>
<keyword evidence="2" id="KW-1185">Reference proteome</keyword>
<evidence type="ECO:0000313" key="1">
    <source>
        <dbReference type="EMBL" id="KAF0725293.1"/>
    </source>
</evidence>
<dbReference type="SFLD" id="SFLDG01140">
    <property type="entry name" value="C2.B:_Phosphomannomutase_and_P"/>
    <property type="match status" value="1"/>
</dbReference>
<evidence type="ECO:0008006" key="3">
    <source>
        <dbReference type="Google" id="ProtNLM"/>
    </source>
</evidence>
<organism evidence="1 2">
    <name type="scientific">Aphanomyces euteiches</name>
    <dbReference type="NCBI Taxonomy" id="100861"/>
    <lineage>
        <taxon>Eukaryota</taxon>
        <taxon>Sar</taxon>
        <taxon>Stramenopiles</taxon>
        <taxon>Oomycota</taxon>
        <taxon>Saprolegniomycetes</taxon>
        <taxon>Saprolegniales</taxon>
        <taxon>Verrucalvaceae</taxon>
        <taxon>Aphanomyces</taxon>
    </lineage>
</organism>
<dbReference type="EMBL" id="VJMJ01000244">
    <property type="protein sequence ID" value="KAF0725293.1"/>
    <property type="molecule type" value="Genomic_DNA"/>
</dbReference>
<dbReference type="AlphaFoldDB" id="A0A6G0WFP2"/>